<dbReference type="GO" id="GO:0005737">
    <property type="term" value="C:cytoplasm"/>
    <property type="evidence" value="ECO:0007669"/>
    <property type="project" value="TreeGrafter"/>
</dbReference>
<dbReference type="InterPro" id="IPR009053">
    <property type="entry name" value="Prefoldin"/>
</dbReference>
<dbReference type="InterPro" id="IPR004127">
    <property type="entry name" value="Prefoldin_subunit_alpha"/>
</dbReference>
<evidence type="ECO:0000313" key="6">
    <source>
        <dbReference type="EMBL" id="PMD14029.1"/>
    </source>
</evidence>
<dbReference type="GO" id="GO:0007017">
    <property type="term" value="P:microtubule-based process"/>
    <property type="evidence" value="ECO:0007669"/>
    <property type="project" value="TreeGrafter"/>
</dbReference>
<feature type="coiled-coil region" evidence="5">
    <location>
        <begin position="132"/>
        <end position="166"/>
    </location>
</feature>
<dbReference type="PANTHER" id="PTHR12409:SF0">
    <property type="entry name" value="PREFOLDIN SUBUNIT 3"/>
    <property type="match status" value="1"/>
</dbReference>
<evidence type="ECO:0000256" key="4">
    <source>
        <dbReference type="PIRNR" id="PIRNR016396"/>
    </source>
</evidence>
<protein>
    <recommendedName>
        <fullName evidence="4">Prefoldin subunit 3</fullName>
    </recommendedName>
</protein>
<accession>A0A2J6PJ71</accession>
<comment type="subunit">
    <text evidence="2 4">Heterohexamer of two PFD-alpha type and four PFD-beta type subunits.</text>
</comment>
<dbReference type="Pfam" id="PF02996">
    <property type="entry name" value="Prefoldin"/>
    <property type="match status" value="1"/>
</dbReference>
<evidence type="ECO:0000256" key="3">
    <source>
        <dbReference type="ARBA" id="ARBA00023186"/>
    </source>
</evidence>
<gene>
    <name evidence="6" type="ORF">NA56DRAFT_611130</name>
</gene>
<keyword evidence="3 4" id="KW-0143">Chaperone</keyword>
<dbReference type="AlphaFoldDB" id="A0A2J6PJ71"/>
<keyword evidence="7" id="KW-1185">Reference proteome</keyword>
<dbReference type="Gene3D" id="1.10.287.370">
    <property type="match status" value="1"/>
</dbReference>
<dbReference type="STRING" id="1745343.A0A2J6PJ71"/>
<comment type="similarity">
    <text evidence="1 4">Belongs to the prefoldin subunit alpha family.</text>
</comment>
<proteinExistence type="inferred from homology"/>
<dbReference type="GO" id="GO:0007021">
    <property type="term" value="P:tubulin complex assembly"/>
    <property type="evidence" value="ECO:0007669"/>
    <property type="project" value="TreeGrafter"/>
</dbReference>
<dbReference type="PANTHER" id="PTHR12409">
    <property type="entry name" value="PREFOLDIN SUBUNIT 3"/>
    <property type="match status" value="1"/>
</dbReference>
<dbReference type="GO" id="GO:0016272">
    <property type="term" value="C:prefoldin complex"/>
    <property type="evidence" value="ECO:0007669"/>
    <property type="project" value="UniProtKB-UniRule"/>
</dbReference>
<comment type="function">
    <text evidence="4">Binds specifically to cytosolic chaperonin (c-CPN) and transfers target proteins to it. Binds to nascent polypeptide chain and promotes folding in an environment in which there are many competing pathways for nonnative proteins.</text>
</comment>
<dbReference type="CDD" id="cd23156">
    <property type="entry name" value="Prefoldin_3"/>
    <property type="match status" value="1"/>
</dbReference>
<dbReference type="Proteomes" id="UP000235672">
    <property type="component" value="Unassembled WGS sequence"/>
</dbReference>
<keyword evidence="5" id="KW-0175">Coiled coil</keyword>
<evidence type="ECO:0000256" key="2">
    <source>
        <dbReference type="ARBA" id="ARBA00011695"/>
    </source>
</evidence>
<name>A0A2J6PJ71_9HELO</name>
<dbReference type="OrthoDB" id="6375174at2759"/>
<dbReference type="PIRSF" id="PIRSF016396">
    <property type="entry name" value="Prefoldin_subunit_3"/>
    <property type="match status" value="1"/>
</dbReference>
<reference evidence="6 7" key="1">
    <citation type="submission" date="2016-05" db="EMBL/GenBank/DDBJ databases">
        <title>A degradative enzymes factory behind the ericoid mycorrhizal symbiosis.</title>
        <authorList>
            <consortium name="DOE Joint Genome Institute"/>
            <person name="Martino E."/>
            <person name="Morin E."/>
            <person name="Grelet G."/>
            <person name="Kuo A."/>
            <person name="Kohler A."/>
            <person name="Daghino S."/>
            <person name="Barry K."/>
            <person name="Choi C."/>
            <person name="Cichocki N."/>
            <person name="Clum A."/>
            <person name="Copeland A."/>
            <person name="Hainaut M."/>
            <person name="Haridas S."/>
            <person name="Labutti K."/>
            <person name="Lindquist E."/>
            <person name="Lipzen A."/>
            <person name="Khouja H.-R."/>
            <person name="Murat C."/>
            <person name="Ohm R."/>
            <person name="Olson A."/>
            <person name="Spatafora J."/>
            <person name="Veneault-Fourrey C."/>
            <person name="Henrissat B."/>
            <person name="Grigoriev I."/>
            <person name="Martin F."/>
            <person name="Perotto S."/>
        </authorList>
    </citation>
    <scope>NUCLEOTIDE SEQUENCE [LARGE SCALE GENOMIC DNA]</scope>
    <source>
        <strain evidence="6 7">UAMH 7357</strain>
    </source>
</reference>
<evidence type="ECO:0000256" key="5">
    <source>
        <dbReference type="SAM" id="Coils"/>
    </source>
</evidence>
<evidence type="ECO:0000313" key="7">
    <source>
        <dbReference type="Proteomes" id="UP000235672"/>
    </source>
</evidence>
<evidence type="ECO:0000256" key="1">
    <source>
        <dbReference type="ARBA" id="ARBA00010048"/>
    </source>
</evidence>
<dbReference type="InterPro" id="IPR016655">
    <property type="entry name" value="PFD3"/>
</dbReference>
<dbReference type="GO" id="GO:0015631">
    <property type="term" value="F:tubulin binding"/>
    <property type="evidence" value="ECO:0007669"/>
    <property type="project" value="TreeGrafter"/>
</dbReference>
<dbReference type="FunFam" id="1.10.287.370:FF:000001">
    <property type="entry name" value="Prefoldin subunit 3"/>
    <property type="match status" value="1"/>
</dbReference>
<organism evidence="6 7">
    <name type="scientific">Hyaloscypha hepaticicola</name>
    <dbReference type="NCBI Taxonomy" id="2082293"/>
    <lineage>
        <taxon>Eukaryota</taxon>
        <taxon>Fungi</taxon>
        <taxon>Dikarya</taxon>
        <taxon>Ascomycota</taxon>
        <taxon>Pezizomycotina</taxon>
        <taxon>Leotiomycetes</taxon>
        <taxon>Helotiales</taxon>
        <taxon>Hyaloscyphaceae</taxon>
        <taxon>Hyaloscypha</taxon>
    </lineage>
</organism>
<sequence length="199" mass="22615">MADKELKKDVAPTNPRGIPYAPFVDRVEDYVTSRSDVEATLKNFQEMISKYQFMEANQQRRAAGLKDKMPDIQKTLDTVRFLKTRKPGSDPIEATFELNDTLYAKAHIPPTDEVYLWLGANVMLSYPIQEAEELLSSKLAAAKQSMENCEEDLDFLREQITTMEVATARVYNWDVTMKRKEKSEQGALENVAKNGTPNG</sequence>
<dbReference type="SUPFAM" id="SSF46579">
    <property type="entry name" value="Prefoldin"/>
    <property type="match status" value="1"/>
</dbReference>
<dbReference type="EMBL" id="KZ613525">
    <property type="protein sequence ID" value="PMD14029.1"/>
    <property type="molecule type" value="Genomic_DNA"/>
</dbReference>
<dbReference type="GO" id="GO:0006457">
    <property type="term" value="P:protein folding"/>
    <property type="evidence" value="ECO:0007669"/>
    <property type="project" value="UniProtKB-UniRule"/>
</dbReference>